<feature type="chain" id="PRO_5042297536" description="GDSL esterase/lipase" evidence="4">
    <location>
        <begin position="26"/>
        <end position="868"/>
    </location>
</feature>
<comment type="similarity">
    <text evidence="1">Belongs to the 'GDSL' lipolytic enzyme family.</text>
</comment>
<dbReference type="GO" id="GO:0016788">
    <property type="term" value="F:hydrolase activity, acting on ester bonds"/>
    <property type="evidence" value="ECO:0007669"/>
    <property type="project" value="InterPro"/>
</dbReference>
<evidence type="ECO:0008006" key="7">
    <source>
        <dbReference type="Google" id="ProtNLM"/>
    </source>
</evidence>
<protein>
    <recommendedName>
        <fullName evidence="7">GDSL esterase/lipase</fullName>
    </recommendedName>
</protein>
<evidence type="ECO:0000256" key="2">
    <source>
        <dbReference type="ARBA" id="ARBA00009515"/>
    </source>
</evidence>
<dbReference type="InterPro" id="IPR001087">
    <property type="entry name" value="GDSL"/>
</dbReference>
<keyword evidence="3" id="KW-0053">Apoptosis</keyword>
<dbReference type="GO" id="GO:0005634">
    <property type="term" value="C:nucleus"/>
    <property type="evidence" value="ECO:0007669"/>
    <property type="project" value="TreeGrafter"/>
</dbReference>
<dbReference type="AlphaFoldDB" id="A0AAF0ZR68"/>
<evidence type="ECO:0000256" key="1">
    <source>
        <dbReference type="ARBA" id="ARBA00008668"/>
    </source>
</evidence>
<sequence length="868" mass="97222">MSGLYSFIILILIFFMLEAPILIQAQSKKNSLVSAIFIFGDSTADPGNNNYISTPFKSNFSPYGKDFLNHVPTGRFTNGMLANDFIARYVGVKEYVPPYLDQNLSIEELKTGVSFASAGTGFDPLTPKISIHAGKSHIGGKALPNKGDSISKGTRTRDLLVSHPVFGTHIGVRVNSDLRRKVPHWGKALPNKDDSIPKGTRTRDLLGFLPGVWYPYWSLTKFGFTPGSPTLGTVISLSKQIEYFKEYQEKMEAAIGKEQTQNLIKEALFIISAGTNDYVVNYNTLPIRSKSYTLSSYTDFLLQHVQLFLQKLVDQGARRIGMVGLPPMGCLPIVITLNSDNAFSKRNCIEFYSSIARDYNSKLQNKLNDMQIKFANLGSRFAYLDIYGPLMDMIVGHKYDFEKANYGCCGTGLLEGAFLCNPSSYVCKNASNVSPPEADPPGSVRVYVDLPKSHFPSLLLSLLLKLTSLAMAESSDEAIIEKLYEYGERLNEAKDKSQNVEDYENIIKAAKSSSVKAMQLAAQLIPRFFKYFPSLSVRAVDAQLDFCEAEELGVRVQAIRGLPLFCKDTPEHLSKIVDILVQLLTAEENVERDAVNKALLSLLRQDVEGVLSLTYSVKCHNLEHLLCEENGPWAQPYKLSYEVRIVKIVQGDKHPIPHPLIAALLLRQFDFLSVPVASLTALFKHIETIDEQMSDDNLRERTLVFIKDKVFPLKAELLKPPEKMERHITDLIKKSLQDVTGGEFKMFMDFLRSLSIFGNKAPQERVQELIEIISGQADLDAQFNVSDGDHINRLIACLFMAIPFFERGASNSKFLNYLNKHIFPVFDKLPEERKVDLLKNLAESAPYTIPQDSRQILPSVVQLLKASI</sequence>
<keyword evidence="4" id="KW-0732">Signal</keyword>
<dbReference type="PANTHER" id="PTHR12758">
    <property type="entry name" value="APOPTOSIS INHIBITOR 5-RELATED"/>
    <property type="match status" value="1"/>
</dbReference>
<dbReference type="InterPro" id="IPR008383">
    <property type="entry name" value="API5"/>
</dbReference>
<gene>
    <name evidence="5" type="ORF">MTR67_042497</name>
</gene>
<keyword evidence="6" id="KW-1185">Reference proteome</keyword>
<feature type="signal peptide" evidence="4">
    <location>
        <begin position="1"/>
        <end position="25"/>
    </location>
</feature>
<dbReference type="SUPFAM" id="SSF48371">
    <property type="entry name" value="ARM repeat"/>
    <property type="match status" value="1"/>
</dbReference>
<organism evidence="5 6">
    <name type="scientific">Solanum verrucosum</name>
    <dbReference type="NCBI Taxonomy" id="315347"/>
    <lineage>
        <taxon>Eukaryota</taxon>
        <taxon>Viridiplantae</taxon>
        <taxon>Streptophyta</taxon>
        <taxon>Embryophyta</taxon>
        <taxon>Tracheophyta</taxon>
        <taxon>Spermatophyta</taxon>
        <taxon>Magnoliopsida</taxon>
        <taxon>eudicotyledons</taxon>
        <taxon>Gunneridae</taxon>
        <taxon>Pentapetalae</taxon>
        <taxon>asterids</taxon>
        <taxon>lamiids</taxon>
        <taxon>Solanales</taxon>
        <taxon>Solanaceae</taxon>
        <taxon>Solanoideae</taxon>
        <taxon>Solaneae</taxon>
        <taxon>Solanum</taxon>
    </lineage>
</organism>
<dbReference type="Gene3D" id="3.40.50.1110">
    <property type="entry name" value="SGNH hydrolase"/>
    <property type="match status" value="2"/>
</dbReference>
<dbReference type="InterPro" id="IPR016024">
    <property type="entry name" value="ARM-type_fold"/>
</dbReference>
<dbReference type="PANTHER" id="PTHR12758:SF19">
    <property type="entry name" value="APOPTOSIS INHIBITOR 5"/>
    <property type="match status" value="1"/>
</dbReference>
<dbReference type="Proteomes" id="UP001234989">
    <property type="component" value="Chromosome 10"/>
</dbReference>
<dbReference type="EMBL" id="CP133621">
    <property type="protein sequence ID" value="WMV49112.1"/>
    <property type="molecule type" value="Genomic_DNA"/>
</dbReference>
<proteinExistence type="inferred from homology"/>
<evidence type="ECO:0000256" key="3">
    <source>
        <dbReference type="ARBA" id="ARBA00022703"/>
    </source>
</evidence>
<evidence type="ECO:0000313" key="6">
    <source>
        <dbReference type="Proteomes" id="UP001234989"/>
    </source>
</evidence>
<dbReference type="GO" id="GO:0043067">
    <property type="term" value="P:regulation of programmed cell death"/>
    <property type="evidence" value="ECO:0007669"/>
    <property type="project" value="TreeGrafter"/>
</dbReference>
<dbReference type="Pfam" id="PF05918">
    <property type="entry name" value="API5"/>
    <property type="match status" value="2"/>
</dbReference>
<reference evidence="5" key="1">
    <citation type="submission" date="2023-08" db="EMBL/GenBank/DDBJ databases">
        <title>A de novo genome assembly of Solanum verrucosum Schlechtendal, a Mexican diploid species geographically isolated from the other diploid A-genome species in potato relatives.</title>
        <authorList>
            <person name="Hosaka K."/>
        </authorList>
    </citation>
    <scope>NUCLEOTIDE SEQUENCE</scope>
    <source>
        <tissue evidence="5">Young leaves</tissue>
    </source>
</reference>
<dbReference type="InterPro" id="IPR035669">
    <property type="entry name" value="SGNH_plant_lipase-like"/>
</dbReference>
<accession>A0AAF0ZR68</accession>
<evidence type="ECO:0000256" key="4">
    <source>
        <dbReference type="SAM" id="SignalP"/>
    </source>
</evidence>
<dbReference type="Pfam" id="PF00657">
    <property type="entry name" value="Lipase_GDSL"/>
    <property type="match status" value="2"/>
</dbReference>
<comment type="similarity">
    <text evidence="2">Belongs to the API5 family.</text>
</comment>
<dbReference type="CDD" id="cd01837">
    <property type="entry name" value="SGNH_plant_lipase_like"/>
    <property type="match status" value="1"/>
</dbReference>
<name>A0AAF0ZR68_SOLVR</name>
<dbReference type="GO" id="GO:0003729">
    <property type="term" value="F:mRNA binding"/>
    <property type="evidence" value="ECO:0007669"/>
    <property type="project" value="TreeGrafter"/>
</dbReference>
<dbReference type="InterPro" id="IPR036514">
    <property type="entry name" value="SGNH_hydro_sf"/>
</dbReference>
<evidence type="ECO:0000313" key="5">
    <source>
        <dbReference type="EMBL" id="WMV49112.1"/>
    </source>
</evidence>